<keyword evidence="3" id="KW-1185">Reference proteome</keyword>
<organism evidence="2 3">
    <name type="scientific">Epichloe bromicola</name>
    <dbReference type="NCBI Taxonomy" id="79588"/>
    <lineage>
        <taxon>Eukaryota</taxon>
        <taxon>Fungi</taxon>
        <taxon>Dikarya</taxon>
        <taxon>Ascomycota</taxon>
        <taxon>Pezizomycotina</taxon>
        <taxon>Sordariomycetes</taxon>
        <taxon>Hypocreomycetidae</taxon>
        <taxon>Hypocreales</taxon>
        <taxon>Clavicipitaceae</taxon>
        <taxon>Epichloe</taxon>
    </lineage>
</organism>
<feature type="chain" id="PRO_5047358987" evidence="1">
    <location>
        <begin position="16"/>
        <end position="69"/>
    </location>
</feature>
<comment type="caution">
    <text evidence="2">The sequence shown here is derived from an EMBL/GenBank/DDBJ whole genome shotgun (WGS) entry which is preliminary data.</text>
</comment>
<evidence type="ECO:0000256" key="1">
    <source>
        <dbReference type="SAM" id="SignalP"/>
    </source>
</evidence>
<reference evidence="3" key="1">
    <citation type="submission" date="2024-06" db="EMBL/GenBank/DDBJ databases">
        <title>Draft Genome Sequences of Epichloe bromicola Strains Isolated from Elymus ciliaris.</title>
        <authorList>
            <consortium name="Epichloe bromicola genome sequencing consortium"/>
            <person name="Miura A."/>
            <person name="Imano S."/>
            <person name="Ashida A."/>
            <person name="Sato I."/>
            <person name="Chiba S."/>
            <person name="Tanaka A."/>
            <person name="Camagna M."/>
            <person name="Takemoto D."/>
        </authorList>
    </citation>
    <scope>NUCLEOTIDE SEQUENCE [LARGE SCALE GENOMIC DNA]</scope>
    <source>
        <strain evidence="3">DP</strain>
    </source>
</reference>
<dbReference type="EMBL" id="BAAFGZ010000026">
    <property type="protein sequence ID" value="GAB0132812.1"/>
    <property type="molecule type" value="Genomic_DNA"/>
</dbReference>
<feature type="signal peptide" evidence="1">
    <location>
        <begin position="1"/>
        <end position="15"/>
    </location>
</feature>
<name>A0ABQ0CH88_9HYPO</name>
<evidence type="ECO:0000313" key="2">
    <source>
        <dbReference type="EMBL" id="GAB0132812.1"/>
    </source>
</evidence>
<evidence type="ECO:0000313" key="3">
    <source>
        <dbReference type="Proteomes" id="UP001562357"/>
    </source>
</evidence>
<dbReference type="Proteomes" id="UP001562357">
    <property type="component" value="Unassembled WGS sequence"/>
</dbReference>
<keyword evidence="1" id="KW-0732">Signal</keyword>
<proteinExistence type="predicted"/>
<gene>
    <name evidence="2" type="primary">g1238</name>
    <name evidence="2" type="ORF">EsDP_00001238</name>
</gene>
<accession>A0ABQ0CH88</accession>
<protein>
    <submittedName>
        <fullName evidence="2">Endochitinase B1</fullName>
    </submittedName>
</protein>
<sequence length="69" mass="7091">MKLVLFSLCLSAAAATPIPTTPKLIDYKAGGLKVGDVKVPVNVLGLQTENVDALNGMFAGNKASGNHIP</sequence>